<reference evidence="1 2" key="1">
    <citation type="submission" date="2015-10" db="EMBL/GenBank/DDBJ databases">
        <title>Draft genome of Bosea thiooxidans.</title>
        <authorList>
            <person name="Wang X."/>
        </authorList>
    </citation>
    <scope>NUCLEOTIDE SEQUENCE [LARGE SCALE GENOMIC DNA]</scope>
    <source>
        <strain evidence="1 2">CGMCC 9174</strain>
    </source>
</reference>
<dbReference type="AlphaFoldDB" id="A0A0Q3HYY9"/>
<keyword evidence="2" id="KW-1185">Reference proteome</keyword>
<name>A0A0Q3HYY9_9HYPH</name>
<dbReference type="Proteomes" id="UP000051562">
    <property type="component" value="Unassembled WGS sequence"/>
</dbReference>
<dbReference type="OrthoDB" id="8162734at2"/>
<sequence>MTMRLQLSDEVQREVEQTIRSKASQSLVIDLYATAEEIRSRHDVGEVDLDAVIATVARLAAQCGCAVELGGAKTGNAQSA</sequence>
<protein>
    <submittedName>
        <fullName evidence="1">Uncharacterized protein</fullName>
    </submittedName>
</protein>
<proteinExistence type="predicted"/>
<evidence type="ECO:0000313" key="2">
    <source>
        <dbReference type="Proteomes" id="UP000051562"/>
    </source>
</evidence>
<organism evidence="1 2">
    <name type="scientific">Bosea thiooxidans</name>
    <dbReference type="NCBI Taxonomy" id="53254"/>
    <lineage>
        <taxon>Bacteria</taxon>
        <taxon>Pseudomonadati</taxon>
        <taxon>Pseudomonadota</taxon>
        <taxon>Alphaproteobacteria</taxon>
        <taxon>Hyphomicrobiales</taxon>
        <taxon>Boseaceae</taxon>
        <taxon>Bosea</taxon>
    </lineage>
</organism>
<dbReference type="EMBL" id="LMAR01000083">
    <property type="protein sequence ID" value="KQK28007.1"/>
    <property type="molecule type" value="Genomic_DNA"/>
</dbReference>
<gene>
    <name evidence="1" type="ORF">ARD30_23980</name>
</gene>
<accession>A0A0Q3HYY9</accession>
<evidence type="ECO:0000313" key="1">
    <source>
        <dbReference type="EMBL" id="KQK28007.1"/>
    </source>
</evidence>
<dbReference type="RefSeq" id="WP_055730696.1">
    <property type="nucleotide sequence ID" value="NZ_FUYX01000022.1"/>
</dbReference>
<dbReference type="STRING" id="53254.SAMN05660750_04884"/>
<comment type="caution">
    <text evidence="1">The sequence shown here is derived from an EMBL/GenBank/DDBJ whole genome shotgun (WGS) entry which is preliminary data.</text>
</comment>